<keyword evidence="3" id="KW-1185">Reference proteome</keyword>
<feature type="domain" description="FRG" evidence="1">
    <location>
        <begin position="54"/>
        <end position="171"/>
    </location>
</feature>
<dbReference type="SMART" id="SM00901">
    <property type="entry name" value="FRG"/>
    <property type="match status" value="1"/>
</dbReference>
<reference evidence="3" key="1">
    <citation type="submission" date="2017-09" db="EMBL/GenBank/DDBJ databases">
        <authorList>
            <person name="Varghese N."/>
            <person name="Submissions S."/>
        </authorList>
    </citation>
    <scope>NUCLEOTIDE SEQUENCE [LARGE SCALE GENOMIC DNA]</scope>
    <source>
        <strain evidence="3">CGMCC 4.6857</strain>
    </source>
</reference>
<evidence type="ECO:0000313" key="2">
    <source>
        <dbReference type="EMBL" id="SNY40858.1"/>
    </source>
</evidence>
<dbReference type="Proteomes" id="UP000219612">
    <property type="component" value="Unassembled WGS sequence"/>
</dbReference>
<name>A0A285HYQ9_9ACTN</name>
<evidence type="ECO:0000259" key="1">
    <source>
        <dbReference type="SMART" id="SM00901"/>
    </source>
</evidence>
<protein>
    <submittedName>
        <fullName evidence="2">FRG domain-containing protein</fullName>
    </submittedName>
</protein>
<dbReference type="Pfam" id="PF08867">
    <property type="entry name" value="FRG"/>
    <property type="match status" value="1"/>
</dbReference>
<sequence>MAITWIDAGVLRKIGGSGLSLCRLSTPAGEIDSLQADSLPGLIQALGYLKYRLSGSTFLRGQSSLYEGKLQPSLMRGARKRQGRDEKVERFVSQVAAWPCDGSKHRTVRCPVKLGRDVSRDSLLGSGVPHYAAEPLLQHYGIRTRWLDVVDNIWIALWFACHHFTTEGRYLHVVKRNIHDAGEDYVYVLSITLEGLGATQECPGLWLFPEKGRVIDLRVAAPSYYVRPHAQHGYLIRPHAMEGTGLTVAAIRVPLMRALEWLGSSVILSPFGIYPPATVDDGYRRLLDRFRHDEFQELGTISVVGPGY</sequence>
<dbReference type="EMBL" id="OBDY01000006">
    <property type="protein sequence ID" value="SNY40858.1"/>
    <property type="molecule type" value="Genomic_DNA"/>
</dbReference>
<evidence type="ECO:0000313" key="3">
    <source>
        <dbReference type="Proteomes" id="UP000219612"/>
    </source>
</evidence>
<dbReference type="InterPro" id="IPR014966">
    <property type="entry name" value="FRG-dom"/>
</dbReference>
<gene>
    <name evidence="2" type="ORF">SAMN05421748_10692</name>
</gene>
<dbReference type="RefSeq" id="WP_179855211.1">
    <property type="nucleotide sequence ID" value="NZ_OBDY01000006.1"/>
</dbReference>
<organism evidence="2 3">
    <name type="scientific">Paractinoplanes atraurantiacus</name>
    <dbReference type="NCBI Taxonomy" id="1036182"/>
    <lineage>
        <taxon>Bacteria</taxon>
        <taxon>Bacillati</taxon>
        <taxon>Actinomycetota</taxon>
        <taxon>Actinomycetes</taxon>
        <taxon>Micromonosporales</taxon>
        <taxon>Micromonosporaceae</taxon>
        <taxon>Paractinoplanes</taxon>
    </lineage>
</organism>
<dbReference type="AlphaFoldDB" id="A0A285HYQ9"/>
<accession>A0A285HYQ9</accession>
<proteinExistence type="predicted"/>